<dbReference type="Pfam" id="PF01565">
    <property type="entry name" value="FAD_binding_4"/>
    <property type="match status" value="1"/>
</dbReference>
<dbReference type="Proteomes" id="UP000027997">
    <property type="component" value="Unassembled WGS sequence"/>
</dbReference>
<comment type="cofactor">
    <cofactor evidence="1">
        <name>FAD</name>
        <dbReference type="ChEBI" id="CHEBI:57692"/>
    </cofactor>
</comment>
<dbReference type="AlphaFoldDB" id="A0A081K8S9"/>
<dbReference type="Gene3D" id="3.30.70.2740">
    <property type="match status" value="1"/>
</dbReference>
<dbReference type="eggNOG" id="COG0277">
    <property type="taxonomic scope" value="Bacteria"/>
</dbReference>
<dbReference type="InterPro" id="IPR006094">
    <property type="entry name" value="Oxid_FAD_bind_N"/>
</dbReference>
<keyword evidence="2" id="KW-0004">4Fe-4S</keyword>
<organism evidence="14 15">
    <name type="scientific">Endozoicomonas elysicola</name>
    <dbReference type="NCBI Taxonomy" id="305900"/>
    <lineage>
        <taxon>Bacteria</taxon>
        <taxon>Pseudomonadati</taxon>
        <taxon>Pseudomonadota</taxon>
        <taxon>Gammaproteobacteria</taxon>
        <taxon>Oceanospirillales</taxon>
        <taxon>Endozoicomonadaceae</taxon>
        <taxon>Endozoicomonas</taxon>
    </lineage>
</organism>
<dbReference type="FunFam" id="3.30.70.2740:FF:000003">
    <property type="entry name" value="Oxidoreductase, FAD-binding, putative"/>
    <property type="match status" value="1"/>
</dbReference>
<evidence type="ECO:0000256" key="1">
    <source>
        <dbReference type="ARBA" id="ARBA00001974"/>
    </source>
</evidence>
<evidence type="ECO:0000313" key="14">
    <source>
        <dbReference type="EMBL" id="KEI70555.1"/>
    </source>
</evidence>
<evidence type="ECO:0000256" key="3">
    <source>
        <dbReference type="ARBA" id="ARBA00022630"/>
    </source>
</evidence>
<protein>
    <recommendedName>
        <fullName evidence="12">D-2-hydroxyglutarate dehydrogenase</fullName>
        <ecNumber evidence="9">1.1.99.39</ecNumber>
    </recommendedName>
</protein>
<evidence type="ECO:0000256" key="11">
    <source>
        <dbReference type="ARBA" id="ARBA00060924"/>
    </source>
</evidence>
<keyword evidence="4" id="KW-0479">Metal-binding</keyword>
<feature type="domain" description="FAD-binding PCMH-type" evidence="13">
    <location>
        <begin position="52"/>
        <end position="284"/>
    </location>
</feature>
<dbReference type="InterPro" id="IPR004113">
    <property type="entry name" value="FAD-bd_oxidored_4_C"/>
</dbReference>
<dbReference type="InterPro" id="IPR016166">
    <property type="entry name" value="FAD-bd_PCMH"/>
</dbReference>
<dbReference type="SUPFAM" id="SSF56176">
    <property type="entry name" value="FAD-binding/transporter-associated domain-like"/>
    <property type="match status" value="1"/>
</dbReference>
<evidence type="ECO:0000256" key="12">
    <source>
        <dbReference type="ARBA" id="ARBA00067680"/>
    </source>
</evidence>
<dbReference type="Gene3D" id="3.30.465.10">
    <property type="match status" value="1"/>
</dbReference>
<sequence>MGSKAVISRLDQKTTNTLYSHFARELASAGFTGDIELGYADRTVLATDNSIYQVLPEGVLFPRSTEDISKILTLANKSDFHSIVISPRGGGTGTNGQSLTSGFMVDTSRYMNRVLEINTKERWARVQSGAIKDYLNELAAKEGLFFAPELSTSNRATVGGMVNTDASGQGSVVYGKTRHHVLELTSVLADGTVWNSSPVDNDQLEQLCQRPDRIGEIYNTLKKTHSQHKQRVSEVFPHLNRNLTGYDLANIVNKDNQHDLNAILCGSEGTLAIISEIKVNLLSIPKQSALVLVFYKSFQDSLQDAQALMAAEPGSIETIDSRVLGLAKSDSVWESVKDFFPEQSDDIDGINFVEFTGDDEAEIQQCIDRLKAELEKPVSIWRAGHSVVMGTGNVKKIWNMRKQAVGLLGNMKGDARPIPFVEDVAVPPENLADFILAFRALLDRYQLTYGMFGHVDAGVLHVRPAIDMKDPEQEKLVRIISDEVAALARSHGGVLWGEHGKGVRSEYAPDFFADLYPVLQEIKGVFDPYNQLNPGKIATPATLPEPVQLLKIDEVATRGQQDRDIDRNAFEAFTSSLYCNGNGACFNYNPNSAMCPTWKATYDRIQSPKGRSGLVREWLRLQTAAGADIASESQTIRQAGPLHNGGQKLINLVNKWRGEEDFSHQVYGALDNCMSCKSCAGQCPIQVNIPDLRSRYFELYHGRYPRPVKHHIAGLLEPMLPVLAKFKPAYNLVMGWSVANTIAGKTIGLQDIPAITSSSPTSDCCRAGAAIANRTLLDAIPDSERDKTVIIIQDAFTSFFETPLLTDLVELLIRLGYRPLIAPYKPNGKVLHVYGFLGRFEKITQTNGQELKVLADSGISLMGIDAAVTLTYRDEYKEVMGEESPEVLLLSEWFAQQSETLRQLQMDLSGIAEEEFILLGHCTETSNVPAAPSQWQQLYKDLGLQLTYKATGCCGMAGIYGHETRNQETARKLYDMSWKDVVQNPENSGRLVATGYSCRSQVKRYGDGKIPHPVQALLQVMKQQSAV</sequence>
<dbReference type="PROSITE" id="PS51387">
    <property type="entry name" value="FAD_PCMH"/>
    <property type="match status" value="1"/>
</dbReference>
<keyword evidence="15" id="KW-1185">Reference proteome</keyword>
<dbReference type="GO" id="GO:0046872">
    <property type="term" value="F:metal ion binding"/>
    <property type="evidence" value="ECO:0007669"/>
    <property type="project" value="UniProtKB-KW"/>
</dbReference>
<evidence type="ECO:0000256" key="5">
    <source>
        <dbReference type="ARBA" id="ARBA00022827"/>
    </source>
</evidence>
<comment type="similarity">
    <text evidence="11">In the N-terminal section; belongs to the FAD-binding oxidoreductase/transferase type 4 family.</text>
</comment>
<evidence type="ECO:0000256" key="2">
    <source>
        <dbReference type="ARBA" id="ARBA00022485"/>
    </source>
</evidence>
<dbReference type="InterPro" id="IPR016169">
    <property type="entry name" value="FAD-bd_PCMH_sub2"/>
</dbReference>
<gene>
    <name evidence="14" type="ORF">GV64_07225</name>
</gene>
<dbReference type="GO" id="GO:1903457">
    <property type="term" value="P:lactate catabolic process"/>
    <property type="evidence" value="ECO:0007669"/>
    <property type="project" value="TreeGrafter"/>
</dbReference>
<keyword evidence="7" id="KW-0408">Iron</keyword>
<dbReference type="PROSITE" id="PS00198">
    <property type="entry name" value="4FE4S_FER_1"/>
    <property type="match status" value="1"/>
</dbReference>
<keyword evidence="6" id="KW-0560">Oxidoreductase</keyword>
<dbReference type="EMBL" id="JOJP01000001">
    <property type="protein sequence ID" value="KEI70555.1"/>
    <property type="molecule type" value="Genomic_DNA"/>
</dbReference>
<comment type="caution">
    <text evidence="14">The sequence shown here is derived from an EMBL/GenBank/DDBJ whole genome shotgun (WGS) entry which is preliminary data.</text>
</comment>
<evidence type="ECO:0000256" key="8">
    <source>
        <dbReference type="ARBA" id="ARBA00023014"/>
    </source>
</evidence>
<keyword evidence="3" id="KW-0285">Flavoprotein</keyword>
<evidence type="ECO:0000313" key="15">
    <source>
        <dbReference type="Proteomes" id="UP000027997"/>
    </source>
</evidence>
<dbReference type="SUPFAM" id="SSF46548">
    <property type="entry name" value="alpha-helical ferredoxin"/>
    <property type="match status" value="1"/>
</dbReference>
<dbReference type="InterPro" id="IPR017900">
    <property type="entry name" value="4Fe4S_Fe_S_CS"/>
</dbReference>
<dbReference type="GO" id="GO:0051539">
    <property type="term" value="F:4 iron, 4 sulfur cluster binding"/>
    <property type="evidence" value="ECO:0007669"/>
    <property type="project" value="UniProtKB-KW"/>
</dbReference>
<accession>A0A081K8S9</accession>
<dbReference type="GO" id="GO:0051990">
    <property type="term" value="F:(R)-2-hydroxyglutarate dehydrogenase activity"/>
    <property type="evidence" value="ECO:0007669"/>
    <property type="project" value="UniProtKB-EC"/>
</dbReference>
<dbReference type="STRING" id="305900.GV64_07225"/>
<dbReference type="eggNOG" id="COG0247">
    <property type="taxonomic scope" value="Bacteria"/>
</dbReference>
<evidence type="ECO:0000259" key="13">
    <source>
        <dbReference type="PROSITE" id="PS51387"/>
    </source>
</evidence>
<dbReference type="Pfam" id="PF02913">
    <property type="entry name" value="FAD-oxidase_C"/>
    <property type="match status" value="1"/>
</dbReference>
<comment type="catalytic activity">
    <reaction evidence="10">
        <text>(R)-2-hydroxyglutarate + A = 2-oxoglutarate + AH2</text>
        <dbReference type="Rhea" id="RHEA:38295"/>
        <dbReference type="ChEBI" id="CHEBI:13193"/>
        <dbReference type="ChEBI" id="CHEBI:15801"/>
        <dbReference type="ChEBI" id="CHEBI:16810"/>
        <dbReference type="ChEBI" id="CHEBI:17499"/>
        <dbReference type="EC" id="1.1.99.39"/>
    </reaction>
    <physiologicalReaction direction="left-to-right" evidence="10">
        <dbReference type="Rhea" id="RHEA:38296"/>
    </physiologicalReaction>
</comment>
<dbReference type="GO" id="GO:0071949">
    <property type="term" value="F:FAD binding"/>
    <property type="evidence" value="ECO:0007669"/>
    <property type="project" value="InterPro"/>
</dbReference>
<reference evidence="14 15" key="1">
    <citation type="submission" date="2014-06" db="EMBL/GenBank/DDBJ databases">
        <title>Whole Genome Sequences of Three Symbiotic Endozoicomonas Bacteria.</title>
        <authorList>
            <person name="Neave M.J."/>
            <person name="Apprill A."/>
            <person name="Voolstra C.R."/>
        </authorList>
    </citation>
    <scope>NUCLEOTIDE SEQUENCE [LARGE SCALE GENOMIC DNA]</scope>
    <source>
        <strain evidence="14 15">DSM 22380</strain>
    </source>
</reference>
<evidence type="ECO:0000256" key="6">
    <source>
        <dbReference type="ARBA" id="ARBA00023002"/>
    </source>
</evidence>
<keyword evidence="5" id="KW-0274">FAD</keyword>
<evidence type="ECO:0000256" key="7">
    <source>
        <dbReference type="ARBA" id="ARBA00023004"/>
    </source>
</evidence>
<keyword evidence="8" id="KW-0411">Iron-sulfur</keyword>
<dbReference type="InterPro" id="IPR036318">
    <property type="entry name" value="FAD-bd_PCMH-like_sf"/>
</dbReference>
<proteinExistence type="inferred from homology"/>
<dbReference type="EC" id="1.1.99.39" evidence="9"/>
<dbReference type="SUPFAM" id="SSF55103">
    <property type="entry name" value="FAD-linked oxidases, C-terminal domain"/>
    <property type="match status" value="1"/>
</dbReference>
<dbReference type="PANTHER" id="PTHR11748:SF119">
    <property type="entry name" value="D-2-HYDROXYGLUTARATE DEHYDROGENASE"/>
    <property type="match status" value="1"/>
</dbReference>
<evidence type="ECO:0000256" key="9">
    <source>
        <dbReference type="ARBA" id="ARBA00039003"/>
    </source>
</evidence>
<dbReference type="GO" id="GO:0008720">
    <property type="term" value="F:D-lactate dehydrogenase (NAD+) activity"/>
    <property type="evidence" value="ECO:0007669"/>
    <property type="project" value="TreeGrafter"/>
</dbReference>
<evidence type="ECO:0000256" key="10">
    <source>
        <dbReference type="ARBA" id="ARBA00051291"/>
    </source>
</evidence>
<dbReference type="GO" id="GO:0004458">
    <property type="term" value="F:D-lactate dehydrogenase (cytochrome) activity"/>
    <property type="evidence" value="ECO:0007669"/>
    <property type="project" value="TreeGrafter"/>
</dbReference>
<name>A0A081K8S9_9GAMM</name>
<dbReference type="InterPro" id="IPR016164">
    <property type="entry name" value="FAD-linked_Oxase-like_C"/>
</dbReference>
<dbReference type="PANTHER" id="PTHR11748">
    <property type="entry name" value="D-LACTATE DEHYDROGENASE"/>
    <property type="match status" value="1"/>
</dbReference>
<evidence type="ECO:0000256" key="4">
    <source>
        <dbReference type="ARBA" id="ARBA00022723"/>
    </source>
</evidence>